<name>A0A3G4ZRU9_9VIRU</name>
<dbReference type="Pfam" id="PF13181">
    <property type="entry name" value="TPR_8"/>
    <property type="match status" value="1"/>
</dbReference>
<dbReference type="InterPro" id="IPR011990">
    <property type="entry name" value="TPR-like_helical_dom_sf"/>
</dbReference>
<dbReference type="SMART" id="SM00671">
    <property type="entry name" value="SEL1"/>
    <property type="match status" value="5"/>
</dbReference>
<dbReference type="PANTHER" id="PTHR11102:SF160">
    <property type="entry name" value="ERAD-ASSOCIATED E3 UBIQUITIN-PROTEIN LIGASE COMPONENT HRD3"/>
    <property type="match status" value="1"/>
</dbReference>
<dbReference type="InterPro" id="IPR019734">
    <property type="entry name" value="TPR_rpt"/>
</dbReference>
<dbReference type="InterPro" id="IPR050767">
    <property type="entry name" value="Sel1_AlgK"/>
</dbReference>
<organism evidence="1">
    <name type="scientific">Dasosvirus sp</name>
    <dbReference type="NCBI Taxonomy" id="2487764"/>
    <lineage>
        <taxon>Viruses</taxon>
        <taxon>Varidnaviria</taxon>
        <taxon>Bamfordvirae</taxon>
        <taxon>Nucleocytoviricota</taxon>
        <taxon>Megaviricetes</taxon>
        <taxon>Imitervirales</taxon>
        <taxon>Mimiviridae</taxon>
        <taxon>Klosneuvirinae</taxon>
    </lineage>
</organism>
<dbReference type="SUPFAM" id="SSF81901">
    <property type="entry name" value="HCP-like"/>
    <property type="match status" value="2"/>
</dbReference>
<dbReference type="Gene3D" id="1.25.40.10">
    <property type="entry name" value="Tetratricopeptide repeat domain"/>
    <property type="match status" value="1"/>
</dbReference>
<proteinExistence type="predicted"/>
<sequence>MEKSLQVLKFSDILLIIEEEEERKRIFGSIATKLPEEKQTDNIIPKTDPTELLEKQIDNNIVSPINSVKLLEEEQTEPSESPEEKQTDNNIVSHLDPIKIMLEKKVENGDMDAMIKLSHWYKQKNDYANMTKYYQMATRRKEKQEIEHCKDVCQERADEGCIESMFWLAEYYRTQIPRSIETEMIMLKYYYLAVEHDHVDAMDSLGDYFREQKDYERMKKYYMMAIKKNSSRSMYRLGSFYEDQEDYVNMKKFYLMAIALDNSDAMYDLGNYYEEAKDYTNMIKYYLMAIDKENIEAIVSLANYYEEKNDIENAIRYYLIGVELGDVTCIYNYAMRQELKKDYSEMIKYYKMAIEKNDRDSMVRLAYYYEQKENPEKMKEYHTMILISIEQQYGDTNYEKIEFDEMYDNYYQNLPLYVMAYFNLGRQFEKQKNHKMQVRCCILLIKTLEIIEQYDFDCVDLFMKAIFTQKSRAMLGSRETDSLEKTLYQMIEEIVKGNSNISAFVKDTDIIE</sequence>
<gene>
    <name evidence="1" type="ORF">Dasosvirus17_2</name>
</gene>
<reference evidence="1" key="1">
    <citation type="submission" date="2018-10" db="EMBL/GenBank/DDBJ databases">
        <title>Hidden diversity of soil giant viruses.</title>
        <authorList>
            <person name="Schulz F."/>
            <person name="Alteio L."/>
            <person name="Goudeau D."/>
            <person name="Ryan E.M."/>
            <person name="Malmstrom R.R."/>
            <person name="Blanchard J."/>
            <person name="Woyke T."/>
        </authorList>
    </citation>
    <scope>NUCLEOTIDE SEQUENCE</scope>
    <source>
        <strain evidence="1">DSV1</strain>
    </source>
</reference>
<dbReference type="SMART" id="SM00028">
    <property type="entry name" value="TPR"/>
    <property type="match status" value="4"/>
</dbReference>
<accession>A0A3G4ZRU9</accession>
<dbReference type="PANTHER" id="PTHR11102">
    <property type="entry name" value="SEL-1-LIKE PROTEIN"/>
    <property type="match status" value="1"/>
</dbReference>
<evidence type="ECO:0000313" key="1">
    <source>
        <dbReference type="EMBL" id="AYV77642.1"/>
    </source>
</evidence>
<dbReference type="InterPro" id="IPR006597">
    <property type="entry name" value="Sel1-like"/>
</dbReference>
<dbReference type="EMBL" id="MK072058">
    <property type="protein sequence ID" value="AYV77642.1"/>
    <property type="molecule type" value="Genomic_DNA"/>
</dbReference>
<protein>
    <submittedName>
        <fullName evidence="1">Uncharacterized protein</fullName>
    </submittedName>
</protein>